<dbReference type="Gene3D" id="1.10.1660.10">
    <property type="match status" value="1"/>
</dbReference>
<dbReference type="AlphaFoldDB" id="A0A9J6RNT0"/>
<dbReference type="InterPro" id="IPR015358">
    <property type="entry name" value="Tscrpt_reg_MerR_DNA-bd"/>
</dbReference>
<evidence type="ECO:0000256" key="7">
    <source>
        <dbReference type="ARBA" id="ARBA00024874"/>
    </source>
</evidence>
<gene>
    <name evidence="9" type="primary">merR</name>
    <name evidence="9" type="ORF">O0V09_11545</name>
</gene>
<dbReference type="NCBIfam" id="TIGR02051">
    <property type="entry name" value="MerR"/>
    <property type="match status" value="1"/>
</dbReference>
<evidence type="ECO:0000259" key="8">
    <source>
        <dbReference type="PROSITE" id="PS50937"/>
    </source>
</evidence>
<dbReference type="PROSITE" id="PS00552">
    <property type="entry name" value="HTH_MERR_1"/>
    <property type="match status" value="1"/>
</dbReference>
<dbReference type="EMBL" id="JAPTGG010000009">
    <property type="protein sequence ID" value="MCZ0865840.1"/>
    <property type="molecule type" value="Genomic_DNA"/>
</dbReference>
<proteinExistence type="predicted"/>
<accession>A0A9J6RNT0</accession>
<dbReference type="Pfam" id="PF09278">
    <property type="entry name" value="MerR-DNA-bind"/>
    <property type="match status" value="1"/>
</dbReference>
<dbReference type="PRINTS" id="PR00040">
    <property type="entry name" value="HTHMERR"/>
</dbReference>
<dbReference type="PROSITE" id="PS50937">
    <property type="entry name" value="HTH_MERR_2"/>
    <property type="match status" value="1"/>
</dbReference>
<dbReference type="PANTHER" id="PTHR30204">
    <property type="entry name" value="REDOX-CYCLING DRUG-SENSING TRANSCRIPTIONAL ACTIVATOR SOXR"/>
    <property type="match status" value="1"/>
</dbReference>
<dbReference type="InterPro" id="IPR009061">
    <property type="entry name" value="DNA-bd_dom_put_sf"/>
</dbReference>
<name>A0A9J6RNT0_9GAMM</name>
<reference evidence="9 10" key="1">
    <citation type="submission" date="2022-12" db="EMBL/GenBank/DDBJ databases">
        <title>Dasania phycosphaerae sp. nov., isolated from particulate material of the south coast of Korea.</title>
        <authorList>
            <person name="Jiang Y."/>
        </authorList>
    </citation>
    <scope>NUCLEOTIDE SEQUENCE [LARGE SCALE GENOMIC DNA]</scope>
    <source>
        <strain evidence="9 10">GY-19</strain>
    </source>
</reference>
<dbReference type="RefSeq" id="WP_258331986.1">
    <property type="nucleotide sequence ID" value="NZ_JAPTGG010000009.1"/>
</dbReference>
<dbReference type="InterPro" id="IPR011794">
    <property type="entry name" value="MerR"/>
</dbReference>
<dbReference type="PANTHER" id="PTHR30204:SF92">
    <property type="entry name" value="HTH-TYPE TRANSCRIPTIONAL REGULATOR ZNTR"/>
    <property type="match status" value="1"/>
</dbReference>
<keyword evidence="10" id="KW-1185">Reference proteome</keyword>
<dbReference type="InterPro" id="IPR047057">
    <property type="entry name" value="MerR_fam"/>
</dbReference>
<evidence type="ECO:0000256" key="3">
    <source>
        <dbReference type="ARBA" id="ARBA00022914"/>
    </source>
</evidence>
<dbReference type="CDD" id="cd04783">
    <property type="entry name" value="HTH_MerR1"/>
    <property type="match status" value="1"/>
</dbReference>
<evidence type="ECO:0000256" key="1">
    <source>
        <dbReference type="ARBA" id="ARBA00017146"/>
    </source>
</evidence>
<dbReference type="GO" id="GO:0003700">
    <property type="term" value="F:DNA-binding transcription factor activity"/>
    <property type="evidence" value="ECO:0007669"/>
    <property type="project" value="InterPro"/>
</dbReference>
<dbReference type="GO" id="GO:0045340">
    <property type="term" value="F:mercury ion binding"/>
    <property type="evidence" value="ECO:0007669"/>
    <property type="project" value="InterPro"/>
</dbReference>
<dbReference type="GO" id="GO:0003677">
    <property type="term" value="F:DNA binding"/>
    <property type="evidence" value="ECO:0007669"/>
    <property type="project" value="UniProtKB-KW"/>
</dbReference>
<keyword evidence="3" id="KW-0476">Mercury</keyword>
<evidence type="ECO:0000256" key="4">
    <source>
        <dbReference type="ARBA" id="ARBA00023015"/>
    </source>
</evidence>
<evidence type="ECO:0000256" key="5">
    <source>
        <dbReference type="ARBA" id="ARBA00023125"/>
    </source>
</evidence>
<dbReference type="InterPro" id="IPR000551">
    <property type="entry name" value="MerR-type_HTH_dom"/>
</dbReference>
<evidence type="ECO:0000313" key="9">
    <source>
        <dbReference type="EMBL" id="MCZ0865840.1"/>
    </source>
</evidence>
<dbReference type="GO" id="GO:0046689">
    <property type="term" value="P:response to mercury ion"/>
    <property type="evidence" value="ECO:0007669"/>
    <property type="project" value="UniProtKB-KW"/>
</dbReference>
<evidence type="ECO:0000313" key="10">
    <source>
        <dbReference type="Proteomes" id="UP001069090"/>
    </source>
</evidence>
<organism evidence="9 10">
    <name type="scientific">Dasania phycosphaerae</name>
    <dbReference type="NCBI Taxonomy" id="2950436"/>
    <lineage>
        <taxon>Bacteria</taxon>
        <taxon>Pseudomonadati</taxon>
        <taxon>Pseudomonadota</taxon>
        <taxon>Gammaproteobacteria</taxon>
        <taxon>Cellvibrionales</taxon>
        <taxon>Spongiibacteraceae</taxon>
        <taxon>Dasania</taxon>
    </lineage>
</organism>
<keyword evidence="4" id="KW-0805">Transcription regulation</keyword>
<keyword evidence="2" id="KW-0475">Mercuric resistance</keyword>
<protein>
    <recommendedName>
        <fullName evidence="1">Mercuric resistance operon regulatory protein</fullName>
    </recommendedName>
</protein>
<dbReference type="SMART" id="SM00422">
    <property type="entry name" value="HTH_MERR"/>
    <property type="match status" value="1"/>
</dbReference>
<evidence type="ECO:0000256" key="6">
    <source>
        <dbReference type="ARBA" id="ARBA00023163"/>
    </source>
</evidence>
<comment type="caution">
    <text evidence="9">The sequence shown here is derived from an EMBL/GenBank/DDBJ whole genome shotgun (WGS) entry which is preliminary data.</text>
</comment>
<feature type="domain" description="HTH merR-type" evidence="8">
    <location>
        <begin position="10"/>
        <end position="79"/>
    </location>
</feature>
<dbReference type="SUPFAM" id="SSF46955">
    <property type="entry name" value="Putative DNA-binding domain"/>
    <property type="match status" value="1"/>
</dbReference>
<dbReference type="Proteomes" id="UP001069090">
    <property type="component" value="Unassembled WGS sequence"/>
</dbReference>
<evidence type="ECO:0000256" key="2">
    <source>
        <dbReference type="ARBA" id="ARBA00022466"/>
    </source>
</evidence>
<keyword evidence="6" id="KW-0804">Transcription</keyword>
<dbReference type="Pfam" id="PF00376">
    <property type="entry name" value="MerR"/>
    <property type="match status" value="1"/>
</dbReference>
<comment type="function">
    <text evidence="7">Mediates the mercuric-dependent induction of mercury resistance operon. In the absence of mercury MerR represses transcription by binding tightly to the mer operator region; when mercury is present the dimeric complex binds a single ion and becomes a potent transcriptional activator, while remaining bound to the mer site.</text>
</comment>
<keyword evidence="5" id="KW-0238">DNA-binding</keyword>
<sequence>MSTTVSNPSALTIGKLAEAAGINIETVRYYERRNLIEQPTKPEHGYRKYPQATLERILFIKRAQELGFTLDEITTLLTLSETSCHEVKDLAEQKLDTVQAKIEDLQSLQAVLNNLVIQCQNNPDESHCPIIESLLPSRTPLDPVP</sequence>